<dbReference type="AlphaFoldDB" id="A0A9Q3BFW1"/>
<dbReference type="Pfam" id="PF24626">
    <property type="entry name" value="SH3_Tf2-1"/>
    <property type="match status" value="1"/>
</dbReference>
<protein>
    <recommendedName>
        <fullName evidence="1">Tf2-1-like SH3-like domain-containing protein</fullName>
    </recommendedName>
</protein>
<comment type="caution">
    <text evidence="2">The sequence shown here is derived from an EMBL/GenBank/DDBJ whole genome shotgun (WGS) entry which is preliminary data.</text>
</comment>
<dbReference type="PANTHER" id="PTHR46148:SF60">
    <property type="entry name" value="CHROMO DOMAIN-CONTAINING PROTEIN"/>
    <property type="match status" value="1"/>
</dbReference>
<dbReference type="InterPro" id="IPR056924">
    <property type="entry name" value="SH3_Tf2-1"/>
</dbReference>
<feature type="domain" description="Tf2-1-like SH3-like" evidence="1">
    <location>
        <begin position="69"/>
        <end position="130"/>
    </location>
</feature>
<gene>
    <name evidence="2" type="ORF">O181_004180</name>
</gene>
<proteinExistence type="predicted"/>
<dbReference type="EMBL" id="AVOT02000782">
    <property type="protein sequence ID" value="MBW0464465.1"/>
    <property type="molecule type" value="Genomic_DNA"/>
</dbReference>
<organism evidence="2 3">
    <name type="scientific">Austropuccinia psidii MF-1</name>
    <dbReference type="NCBI Taxonomy" id="1389203"/>
    <lineage>
        <taxon>Eukaryota</taxon>
        <taxon>Fungi</taxon>
        <taxon>Dikarya</taxon>
        <taxon>Basidiomycota</taxon>
        <taxon>Pucciniomycotina</taxon>
        <taxon>Pucciniomycetes</taxon>
        <taxon>Pucciniales</taxon>
        <taxon>Sphaerophragmiaceae</taxon>
        <taxon>Austropuccinia</taxon>
    </lineage>
</organism>
<sequence>MSEAQYIKKYFNFFSPRNRWTDREGKSDSRTVSLDVLKKVVKEELESAIRRFKKHADRNRTIPSDFQPGEKVWLASKNIKTTRPTKKLSEGWLEPFEFLKKVGSHAYHLKLPLKWKSVHPVFHVSFLEPVKQSSIANRNQFPLPPILVEEQE</sequence>
<keyword evidence="3" id="KW-1185">Reference proteome</keyword>
<accession>A0A9Q3BFW1</accession>
<reference evidence="2" key="1">
    <citation type="submission" date="2021-03" db="EMBL/GenBank/DDBJ databases">
        <title>Draft genome sequence of rust myrtle Austropuccinia psidii MF-1, a brazilian biotype.</title>
        <authorList>
            <person name="Quecine M.C."/>
            <person name="Pachon D.M.R."/>
            <person name="Bonatelli M.L."/>
            <person name="Correr F.H."/>
            <person name="Franceschini L.M."/>
            <person name="Leite T.F."/>
            <person name="Margarido G.R.A."/>
            <person name="Almeida C.A."/>
            <person name="Ferrarezi J.A."/>
            <person name="Labate C.A."/>
        </authorList>
    </citation>
    <scope>NUCLEOTIDE SEQUENCE</scope>
    <source>
        <strain evidence="2">MF-1</strain>
    </source>
</reference>
<evidence type="ECO:0000313" key="2">
    <source>
        <dbReference type="EMBL" id="MBW0464465.1"/>
    </source>
</evidence>
<dbReference type="Proteomes" id="UP000765509">
    <property type="component" value="Unassembled WGS sequence"/>
</dbReference>
<dbReference type="PANTHER" id="PTHR46148">
    <property type="entry name" value="CHROMO DOMAIN-CONTAINING PROTEIN"/>
    <property type="match status" value="1"/>
</dbReference>
<dbReference type="OrthoDB" id="3004959at2759"/>
<evidence type="ECO:0000259" key="1">
    <source>
        <dbReference type="Pfam" id="PF24626"/>
    </source>
</evidence>
<evidence type="ECO:0000313" key="3">
    <source>
        <dbReference type="Proteomes" id="UP000765509"/>
    </source>
</evidence>
<name>A0A9Q3BFW1_9BASI</name>